<accession>A0A814TS32</accession>
<dbReference type="PANTHER" id="PTHR31956:SF1">
    <property type="entry name" value="NON-SPECIFIC PHOSPHOLIPASE C1"/>
    <property type="match status" value="1"/>
</dbReference>
<comment type="caution">
    <text evidence="6">The sequence shown here is derived from an EMBL/GenBank/DDBJ whole genome shotgun (WGS) entry which is preliminary data.</text>
</comment>
<organism evidence="6 7">
    <name type="scientific">Rotaria sordida</name>
    <dbReference type="NCBI Taxonomy" id="392033"/>
    <lineage>
        <taxon>Eukaryota</taxon>
        <taxon>Metazoa</taxon>
        <taxon>Spiralia</taxon>
        <taxon>Gnathifera</taxon>
        <taxon>Rotifera</taxon>
        <taxon>Eurotatoria</taxon>
        <taxon>Bdelloidea</taxon>
        <taxon>Philodinida</taxon>
        <taxon>Philodinidae</taxon>
        <taxon>Rotaria</taxon>
    </lineage>
</organism>
<evidence type="ECO:0000256" key="3">
    <source>
        <dbReference type="ARBA" id="ARBA00022801"/>
    </source>
</evidence>
<dbReference type="Pfam" id="PF04500">
    <property type="entry name" value="FLYWCH"/>
    <property type="match status" value="1"/>
</dbReference>
<dbReference type="Pfam" id="PF04185">
    <property type="entry name" value="Phosphoesterase"/>
    <property type="match status" value="1"/>
</dbReference>
<evidence type="ECO:0000313" key="6">
    <source>
        <dbReference type="EMBL" id="CAF1161830.1"/>
    </source>
</evidence>
<dbReference type="PANTHER" id="PTHR31956">
    <property type="entry name" value="NON-SPECIFIC PHOSPHOLIPASE C4-RELATED"/>
    <property type="match status" value="1"/>
</dbReference>
<dbReference type="AlphaFoldDB" id="A0A814TS32"/>
<evidence type="ECO:0000256" key="2">
    <source>
        <dbReference type="ARBA" id="ARBA00022771"/>
    </source>
</evidence>
<dbReference type="InterPro" id="IPR007588">
    <property type="entry name" value="Znf_FLYWCH"/>
</dbReference>
<protein>
    <recommendedName>
        <fullName evidence="5">FLYWCH-type domain-containing protein</fullName>
    </recommendedName>
</protein>
<evidence type="ECO:0000256" key="4">
    <source>
        <dbReference type="ARBA" id="ARBA00022833"/>
    </source>
</evidence>
<feature type="domain" description="FLYWCH-type" evidence="5">
    <location>
        <begin position="5"/>
        <end position="64"/>
    </location>
</feature>
<reference evidence="6" key="1">
    <citation type="submission" date="2021-02" db="EMBL/GenBank/DDBJ databases">
        <authorList>
            <person name="Nowell W R."/>
        </authorList>
    </citation>
    <scope>NUCLEOTIDE SEQUENCE</scope>
</reference>
<sequence length="905" mass="99150">MSILFSKTEKGKPVLIENGFDYIEERTHENKVYLRCTQCNQQKCKARLHTTNNTICHRVGDHYHVPNPSISGIRQCRSEIRNLSKTTITTHSIVATASTVVLSQLPPINDLKRAVCRQRAANLNFPANPRSMPEIQITGSSTLTKKKEQFLQYDSGNQDSNRFLRFATNQQLDLLQSSTDVLLFSSSSVLIDFEKGAMNAIRSCWPQSNVNGCFFHLTQNIYRQVQQAGFTIKYGNDEEYAHAVRMLPALAFLKTNDIFSTFEDIGDLQIPDLDPLYNYFEDYYIVPSLNAQNYAISVNSCCVKPGGIIGASWTVSGGVSNPNADWIGIYKSGRCGTTVGSTCPSGADAWSYVSSSGTSGTQNIKSPSATGTYSIYYFQNDGFTIKAISNSFFISSSCTGLLLAITPETPVCGQTVVVSWCGATTSDIDDWVAFWQIDSSPSTDHNYISYAWAYTYGGTTAKNQHPTASGQVSIQAPSLHGTYTLYFCKNNGYTSPKSITVKVANPNICKSSPSTTSTVQHIIVIIPENHSFDSIYGRYCQAPTGSKPTCNIGPTCCEAAPSTVSGSSPKTLTNQQNLAYDPNHSSSCMICEINDGKMDRYVSGCSCSSPSNFAIADNTTASGYHAWASSGALADNFFHSAPGASSQNNMYFATGKFLFWDNSVVPQNSNLNGARCYDKGNFKSYYSTTIADLLNYCGISWTFYAEGYDKKPSSKQCYPSFYDATDNPFTYFPSLINSSQLVSQNFRDYTKLYSDISAGQLPAVSYVKGLGINSEHPGFSTIAASQNIIQATINAISASNTYKENTVIFVVPDESGGYYDHVSTPPISTIDNKPYGARIPVVAIGHQIKQNYVSHVQMEPSSLIKFIEWNWFNGSQGQLGTRDTVVNNIGDIFDDTKTGVMIPSN</sequence>
<dbReference type="Proteomes" id="UP000663864">
    <property type="component" value="Unassembled WGS sequence"/>
</dbReference>
<evidence type="ECO:0000256" key="1">
    <source>
        <dbReference type="ARBA" id="ARBA00022723"/>
    </source>
</evidence>
<dbReference type="GO" id="GO:0008270">
    <property type="term" value="F:zinc ion binding"/>
    <property type="evidence" value="ECO:0007669"/>
    <property type="project" value="UniProtKB-KW"/>
</dbReference>
<evidence type="ECO:0000313" key="7">
    <source>
        <dbReference type="Proteomes" id="UP000663864"/>
    </source>
</evidence>
<keyword evidence="3" id="KW-0378">Hydrolase</keyword>
<dbReference type="EMBL" id="CAJNOT010001194">
    <property type="protein sequence ID" value="CAF1161830.1"/>
    <property type="molecule type" value="Genomic_DNA"/>
</dbReference>
<dbReference type="Gene3D" id="3.40.720.10">
    <property type="entry name" value="Alkaline Phosphatase, subunit A"/>
    <property type="match status" value="2"/>
</dbReference>
<keyword evidence="4" id="KW-0862">Zinc</keyword>
<dbReference type="Gene3D" id="2.20.25.240">
    <property type="match status" value="1"/>
</dbReference>
<keyword evidence="1" id="KW-0479">Metal-binding</keyword>
<keyword evidence="2" id="KW-0863">Zinc-finger</keyword>
<proteinExistence type="predicted"/>
<name>A0A814TS32_9BILA</name>
<dbReference type="InterPro" id="IPR017850">
    <property type="entry name" value="Alkaline_phosphatase_core_sf"/>
</dbReference>
<gene>
    <name evidence="6" type="ORF">ZHD862_LOCUS20732</name>
</gene>
<dbReference type="GO" id="GO:0042578">
    <property type="term" value="F:phosphoric ester hydrolase activity"/>
    <property type="evidence" value="ECO:0007669"/>
    <property type="project" value="UniProtKB-ARBA"/>
</dbReference>
<dbReference type="InterPro" id="IPR007312">
    <property type="entry name" value="Phosphoesterase"/>
</dbReference>
<evidence type="ECO:0000259" key="5">
    <source>
        <dbReference type="Pfam" id="PF04500"/>
    </source>
</evidence>